<keyword evidence="3" id="KW-1185">Reference proteome</keyword>
<gene>
    <name evidence="2" type="ORF">FRZ00_34620</name>
</gene>
<comment type="caution">
    <text evidence="2">The sequence shown here is derived from an EMBL/GenBank/DDBJ whole genome shotgun (WGS) entry which is preliminary data.</text>
</comment>
<dbReference type="Proteomes" id="UP000327000">
    <property type="component" value="Unassembled WGS sequence"/>
</dbReference>
<name>A0A5N5VWQ1_STRMB</name>
<reference evidence="2 3" key="1">
    <citation type="journal article" date="2019" name="Microb. Cell Fact.">
        <title>Exploring novel herbicidin analogues by transcriptional regulator overexpression and MS/MS molecular networking.</title>
        <authorList>
            <person name="Shi Y."/>
            <person name="Gu R."/>
            <person name="Li Y."/>
            <person name="Wang X."/>
            <person name="Ren W."/>
            <person name="Li X."/>
            <person name="Wang L."/>
            <person name="Xie Y."/>
            <person name="Hong B."/>
        </authorList>
    </citation>
    <scope>NUCLEOTIDE SEQUENCE [LARGE SCALE GENOMIC DNA]</scope>
    <source>
        <strain evidence="2 3">US-43</strain>
    </source>
</reference>
<organism evidence="2 3">
    <name type="scientific">Streptomyces mobaraensis</name>
    <name type="common">Streptoverticillium mobaraense</name>
    <dbReference type="NCBI Taxonomy" id="35621"/>
    <lineage>
        <taxon>Bacteria</taxon>
        <taxon>Bacillati</taxon>
        <taxon>Actinomycetota</taxon>
        <taxon>Actinomycetes</taxon>
        <taxon>Kitasatosporales</taxon>
        <taxon>Streptomycetaceae</taxon>
        <taxon>Streptomyces</taxon>
    </lineage>
</organism>
<dbReference type="EMBL" id="VOKX01000144">
    <property type="protein sequence ID" value="KAB7832675.1"/>
    <property type="molecule type" value="Genomic_DNA"/>
</dbReference>
<dbReference type="OrthoDB" id="4365416at2"/>
<accession>A0A5N5VWQ1</accession>
<feature type="region of interest" description="Disordered" evidence="1">
    <location>
        <begin position="311"/>
        <end position="330"/>
    </location>
</feature>
<proteinExistence type="predicted"/>
<feature type="region of interest" description="Disordered" evidence="1">
    <location>
        <begin position="1"/>
        <end position="27"/>
    </location>
</feature>
<feature type="compositionally biased region" description="Low complexity" evidence="1">
    <location>
        <begin position="7"/>
        <end position="17"/>
    </location>
</feature>
<evidence type="ECO:0000313" key="3">
    <source>
        <dbReference type="Proteomes" id="UP000327000"/>
    </source>
</evidence>
<dbReference type="AlphaFoldDB" id="A0A5N5VWQ1"/>
<evidence type="ECO:0000313" key="2">
    <source>
        <dbReference type="EMBL" id="KAB7832675.1"/>
    </source>
</evidence>
<sequence length="454" mass="48883">MGPPRPAGTARTTRRTTAPPPSARLNPTDEMLYRAERALGSSRIVQVLWRLPEPVPPAALRAEWERLDRGRLSRRPVAARVPGARRAWVPAHNAEPPRAYSTPLTDDTAWEWIDEQVRAPLPAGSRALWRLASAPYGRGALVSLTVPHFRADGMGIFTALTEDGPPPGRRRGPLAGTADGDLADAVRQVTHAVTATAGWAARTLPGRRARAELAAALRPAPKPPASEPRFFSTAVFDFDAAEWEERARARGGTANSLFVEIAANLVRARVPLGDRAGIRVGVPVSLRRTAADARANALVVVPLSVPAGPVRRTDLGPTRRSTKAALDGTGEHSATLVPEPLWHLLPRRYADRLKAPGAQATDVVASNFGTLPDGVRRFAGLRADGVALRTMNVPGLVPERAGLRVSLCAVRVGERLTVTVTAIPDHFGDARSLRALAAEEFAAWGLRAREWWSE</sequence>
<evidence type="ECO:0000256" key="1">
    <source>
        <dbReference type="SAM" id="MobiDB-lite"/>
    </source>
</evidence>
<evidence type="ECO:0008006" key="4">
    <source>
        <dbReference type="Google" id="ProtNLM"/>
    </source>
</evidence>
<protein>
    <recommendedName>
        <fullName evidence="4">Diacylglycerol O-acyltransferase</fullName>
    </recommendedName>
</protein>